<name>A0A4Q1K9F2_9FLAO</name>
<comment type="caution">
    <text evidence="1">The sequence shown here is derived from an EMBL/GenBank/DDBJ whole genome shotgun (WGS) entry which is preliminary data.</text>
</comment>
<dbReference type="RefSeq" id="WP_129461627.1">
    <property type="nucleotide sequence ID" value="NZ_SBKN01000005.1"/>
</dbReference>
<accession>A0A4Q1K9F2</accession>
<organism evidence="1 2">
    <name type="scientific">Flavobacterium stagni</name>
    <dbReference type="NCBI Taxonomy" id="2506421"/>
    <lineage>
        <taxon>Bacteria</taxon>
        <taxon>Pseudomonadati</taxon>
        <taxon>Bacteroidota</taxon>
        <taxon>Flavobacteriia</taxon>
        <taxon>Flavobacteriales</taxon>
        <taxon>Flavobacteriaceae</taxon>
        <taxon>Flavobacterium</taxon>
    </lineage>
</organism>
<dbReference type="EMBL" id="SBKN01000005">
    <property type="protein sequence ID" value="RXR22170.1"/>
    <property type="molecule type" value="Genomic_DNA"/>
</dbReference>
<reference evidence="2" key="1">
    <citation type="submission" date="2019-01" db="EMBL/GenBank/DDBJ databases">
        <title>Cytophagaceae bacterium strain CAR-16.</title>
        <authorList>
            <person name="Chen W.-M."/>
        </authorList>
    </citation>
    <scope>NUCLEOTIDE SEQUENCE [LARGE SCALE GENOMIC DNA]</scope>
    <source>
        <strain evidence="2">WWJ-16</strain>
    </source>
</reference>
<evidence type="ECO:0000313" key="1">
    <source>
        <dbReference type="EMBL" id="RXR22170.1"/>
    </source>
</evidence>
<dbReference type="AlphaFoldDB" id="A0A4Q1K9F2"/>
<sequence length="401" mass="46854">MRWSFVILFYTVFAQAQYGDAYHAPNNAEIYRQQSRDLQNTLNTIRTNMYSKSATPNYGNTGSSADDQKEALKMIEWMWDKKKYDEHWQKKLEAEPAEQAERDASFRALYAQRYNEWYARLQSKGYYGLTAAEFANFHIVESGEMGEYQDFYIAGMTQKMYDAEQAYTLYLNTKSKSTLSEKMEQLYQARIMGSMLMPEINTLQQVTKDSTELAQLEKLELKIWPYIFGGFRKKGIKYPRGLAEYSSTQYDKATTEQQQLMLLRFMELIDKYPKEGLLAAGNCRYGYNPMLLLFEKIKNDSNYSVEFKINLAEAVFATPINHTMEGGPKSSRTPDGQQMINALYGPILKWASEARKSYLATISEEDWDFIKKNSTISRSDFKAYIERYYGLDFFKFHFKNL</sequence>
<evidence type="ECO:0000313" key="2">
    <source>
        <dbReference type="Proteomes" id="UP000289857"/>
    </source>
</evidence>
<proteinExistence type="predicted"/>
<protein>
    <submittedName>
        <fullName evidence="1">Uncharacterized protein</fullName>
    </submittedName>
</protein>
<keyword evidence="2" id="KW-1185">Reference proteome</keyword>
<gene>
    <name evidence="1" type="ORF">EQG61_09220</name>
</gene>
<dbReference type="Proteomes" id="UP000289857">
    <property type="component" value="Unassembled WGS sequence"/>
</dbReference>